<proteinExistence type="predicted"/>
<evidence type="ECO:0000313" key="2">
    <source>
        <dbReference type="Proteomes" id="UP000607197"/>
    </source>
</evidence>
<dbReference type="OrthoDB" id="351076at2157"/>
<evidence type="ECO:0000313" key="1">
    <source>
        <dbReference type="EMBL" id="GGL55005.1"/>
    </source>
</evidence>
<gene>
    <name evidence="1" type="ORF">GCM10009039_11380</name>
</gene>
<reference evidence="1" key="2">
    <citation type="submission" date="2020-09" db="EMBL/GenBank/DDBJ databases">
        <authorList>
            <person name="Sun Q."/>
            <person name="Ohkuma M."/>
        </authorList>
    </citation>
    <scope>NUCLEOTIDE SEQUENCE</scope>
    <source>
        <strain evidence="1">JCM 19596</strain>
    </source>
</reference>
<sequence length="76" mass="8806">MSDKSAREVEHENEVGDVLRKLDSSNWVVTNRMIDVDTGETLYRLREDWHNPATEVLTEEQVSRAFDVVEDGDRDV</sequence>
<dbReference type="RefSeq" id="WP_188976722.1">
    <property type="nucleotide sequence ID" value="NZ_BMPG01000001.1"/>
</dbReference>
<dbReference type="Proteomes" id="UP000607197">
    <property type="component" value="Unassembled WGS sequence"/>
</dbReference>
<name>A0A830F261_9EURY</name>
<protein>
    <submittedName>
        <fullName evidence="1">Uncharacterized protein</fullName>
    </submittedName>
</protein>
<organism evidence="1 2">
    <name type="scientific">Halocalculus aciditolerans</name>
    <dbReference type="NCBI Taxonomy" id="1383812"/>
    <lineage>
        <taxon>Archaea</taxon>
        <taxon>Methanobacteriati</taxon>
        <taxon>Methanobacteriota</taxon>
        <taxon>Stenosarchaea group</taxon>
        <taxon>Halobacteria</taxon>
        <taxon>Halobacteriales</taxon>
        <taxon>Halobacteriaceae</taxon>
        <taxon>Halocalculus</taxon>
    </lineage>
</organism>
<dbReference type="EMBL" id="BMPG01000001">
    <property type="protein sequence ID" value="GGL55005.1"/>
    <property type="molecule type" value="Genomic_DNA"/>
</dbReference>
<keyword evidence="2" id="KW-1185">Reference proteome</keyword>
<comment type="caution">
    <text evidence="1">The sequence shown here is derived from an EMBL/GenBank/DDBJ whole genome shotgun (WGS) entry which is preliminary data.</text>
</comment>
<accession>A0A830F261</accession>
<reference evidence="1" key="1">
    <citation type="journal article" date="2014" name="Int. J. Syst. Evol. Microbiol.">
        <title>Complete genome sequence of Corynebacterium casei LMG S-19264T (=DSM 44701T), isolated from a smear-ripened cheese.</title>
        <authorList>
            <consortium name="US DOE Joint Genome Institute (JGI-PGF)"/>
            <person name="Walter F."/>
            <person name="Albersmeier A."/>
            <person name="Kalinowski J."/>
            <person name="Ruckert C."/>
        </authorList>
    </citation>
    <scope>NUCLEOTIDE SEQUENCE</scope>
    <source>
        <strain evidence="1">JCM 19596</strain>
    </source>
</reference>
<dbReference type="AlphaFoldDB" id="A0A830F261"/>